<dbReference type="AlphaFoldDB" id="A0A643FHE4"/>
<accession>A0A643FHE4</accession>
<dbReference type="Proteomes" id="UP000430120">
    <property type="component" value="Unassembled WGS sequence"/>
</dbReference>
<evidence type="ECO:0000313" key="3">
    <source>
        <dbReference type="Proteomes" id="UP000430120"/>
    </source>
</evidence>
<protein>
    <submittedName>
        <fullName evidence="2">Uncharacterized protein</fullName>
    </submittedName>
</protein>
<dbReference type="OrthoDB" id="7019622at2"/>
<dbReference type="EMBL" id="VZPB01000001">
    <property type="protein sequence ID" value="KAB0585452.1"/>
    <property type="molecule type" value="Genomic_DNA"/>
</dbReference>
<name>A0A643FHE4_IDEDE</name>
<comment type="caution">
    <text evidence="2">The sequence shown here is derived from an EMBL/GenBank/DDBJ whole genome shotgun (WGS) entry which is preliminary data.</text>
</comment>
<feature type="chain" id="PRO_5024971955" evidence="1">
    <location>
        <begin position="30"/>
        <end position="136"/>
    </location>
</feature>
<sequence>MPRCVPSLPRRRLLAAPAALLLAPLAAQAWMARTFPANALRGVINFSAPPQILLNGESAQLAPGARIRGTDNMMKLPGTLTGQRFVVNYTLEMNSGAVLDVWLLRDDEADKRPWPMTLEQARSWTFDAAAQTWTRP</sequence>
<dbReference type="RefSeq" id="WP_151122026.1">
    <property type="nucleotide sequence ID" value="NZ_CP088081.1"/>
</dbReference>
<keyword evidence="3" id="KW-1185">Reference proteome</keyword>
<dbReference type="PROSITE" id="PS51318">
    <property type="entry name" value="TAT"/>
    <property type="match status" value="1"/>
</dbReference>
<proteinExistence type="predicted"/>
<organism evidence="2 3">
    <name type="scientific">Ideonella dechloratans</name>
    <dbReference type="NCBI Taxonomy" id="36863"/>
    <lineage>
        <taxon>Bacteria</taxon>
        <taxon>Pseudomonadati</taxon>
        <taxon>Pseudomonadota</taxon>
        <taxon>Betaproteobacteria</taxon>
        <taxon>Burkholderiales</taxon>
        <taxon>Sphaerotilaceae</taxon>
        <taxon>Ideonella</taxon>
    </lineage>
</organism>
<dbReference type="InterPro" id="IPR006311">
    <property type="entry name" value="TAT_signal"/>
</dbReference>
<gene>
    <name evidence="2" type="ORF">F7Q92_00755</name>
</gene>
<reference evidence="2 3" key="1">
    <citation type="submission" date="2019-09" db="EMBL/GenBank/DDBJ databases">
        <title>Draft genome sequences of 48 bacterial type strains from the CCUG.</title>
        <authorList>
            <person name="Tunovic T."/>
            <person name="Pineiro-Iglesias B."/>
            <person name="Unosson C."/>
            <person name="Inganas E."/>
            <person name="Ohlen M."/>
            <person name="Cardew S."/>
            <person name="Jensie-Markopoulos S."/>
            <person name="Salva-Serra F."/>
            <person name="Jaen-Luchoro D."/>
            <person name="Karlsson R."/>
            <person name="Svensson-Stadler L."/>
            <person name="Chun J."/>
            <person name="Moore E."/>
        </authorList>
    </citation>
    <scope>NUCLEOTIDE SEQUENCE [LARGE SCALE GENOMIC DNA]</scope>
    <source>
        <strain evidence="2 3">CCUG 30977</strain>
    </source>
</reference>
<keyword evidence="1" id="KW-0732">Signal</keyword>
<evidence type="ECO:0000256" key="1">
    <source>
        <dbReference type="SAM" id="SignalP"/>
    </source>
</evidence>
<evidence type="ECO:0000313" key="2">
    <source>
        <dbReference type="EMBL" id="KAB0585452.1"/>
    </source>
</evidence>
<feature type="signal peptide" evidence="1">
    <location>
        <begin position="1"/>
        <end position="29"/>
    </location>
</feature>